<dbReference type="Pfam" id="PF02272">
    <property type="entry name" value="DHHA1"/>
    <property type="match status" value="1"/>
</dbReference>
<accession>A0A1M4VPH1</accession>
<gene>
    <name evidence="3" type="ORF">SAMN02745158_01328</name>
</gene>
<evidence type="ECO:0000313" key="3">
    <source>
        <dbReference type="EMBL" id="SHE70775.1"/>
    </source>
</evidence>
<keyword evidence="4" id="KW-1185">Reference proteome</keyword>
<dbReference type="Proteomes" id="UP000184245">
    <property type="component" value="Unassembled WGS sequence"/>
</dbReference>
<dbReference type="InterPro" id="IPR001667">
    <property type="entry name" value="DDH_dom"/>
</dbReference>
<dbReference type="InterPro" id="IPR003156">
    <property type="entry name" value="DHHA1_dom"/>
</dbReference>
<evidence type="ECO:0000313" key="4">
    <source>
        <dbReference type="Proteomes" id="UP000184245"/>
    </source>
</evidence>
<dbReference type="InterPro" id="IPR038763">
    <property type="entry name" value="DHH_sf"/>
</dbReference>
<dbReference type="RefSeq" id="WP_072850136.1">
    <property type="nucleotide sequence ID" value="NZ_FQVI01000004.1"/>
</dbReference>
<dbReference type="PANTHER" id="PTHR47618">
    <property type="entry name" value="BIFUNCTIONAL OLIGORIBONUCLEASE AND PAP PHOSPHATASE NRNA"/>
    <property type="match status" value="1"/>
</dbReference>
<protein>
    <submittedName>
        <fullName evidence="3">Phosphoesterase RecJ domain-containing protein</fullName>
    </submittedName>
</protein>
<dbReference type="Pfam" id="PF01368">
    <property type="entry name" value="DHH"/>
    <property type="match status" value="1"/>
</dbReference>
<feature type="domain" description="DDH" evidence="1">
    <location>
        <begin position="14"/>
        <end position="153"/>
    </location>
</feature>
<feature type="domain" description="DHHA1" evidence="2">
    <location>
        <begin position="229"/>
        <end position="313"/>
    </location>
</feature>
<name>A0A1M4VPH1_9CLOT</name>
<sequence length="322" mass="35458">MIKLASQLEGIRTVAIAGHVRPDGDCVGSCMGLYLYLKENYPSLETDVYLEEPKEGFSFIRDLDQIQTICREEQTYDLFITLDASAPDRIGVAFPCFEHAGKRLCIDHHISNPGFGDINVIVPDSSSSCEVLFEMLEEEKISPDCAAALYTGIVHDTGVFQYSCTSSRTMTIAGILMDKGIDFSRIVDESFYTKTYVQNQVLGRCLMESILVLDGKCIVGVVNEKDMEFYGIQAKELDGIVSQLRVTQGVEVAVFMYQTSAQEYKVSLRSNGAVDVSAIASYFGGGGHVKAAGCTLQGSSYDVINNLTPHIEKQLREKEILS</sequence>
<evidence type="ECO:0000259" key="2">
    <source>
        <dbReference type="Pfam" id="PF02272"/>
    </source>
</evidence>
<dbReference type="OrthoDB" id="9803668at2"/>
<dbReference type="SUPFAM" id="SSF64182">
    <property type="entry name" value="DHH phosphoesterases"/>
    <property type="match status" value="1"/>
</dbReference>
<organism evidence="3 4">
    <name type="scientific">Lactonifactor longoviformis DSM 17459</name>
    <dbReference type="NCBI Taxonomy" id="1122155"/>
    <lineage>
        <taxon>Bacteria</taxon>
        <taxon>Bacillati</taxon>
        <taxon>Bacillota</taxon>
        <taxon>Clostridia</taxon>
        <taxon>Eubacteriales</taxon>
        <taxon>Clostridiaceae</taxon>
        <taxon>Lactonifactor</taxon>
    </lineage>
</organism>
<dbReference type="Gene3D" id="3.90.1640.10">
    <property type="entry name" value="inorganic pyrophosphatase (n-terminal core)"/>
    <property type="match status" value="1"/>
</dbReference>
<dbReference type="AlphaFoldDB" id="A0A1M4VPH1"/>
<evidence type="ECO:0000259" key="1">
    <source>
        <dbReference type="Pfam" id="PF01368"/>
    </source>
</evidence>
<reference evidence="3 4" key="1">
    <citation type="submission" date="2016-11" db="EMBL/GenBank/DDBJ databases">
        <authorList>
            <person name="Jaros S."/>
            <person name="Januszkiewicz K."/>
            <person name="Wedrychowicz H."/>
        </authorList>
    </citation>
    <scope>NUCLEOTIDE SEQUENCE [LARGE SCALE GENOMIC DNA]</scope>
    <source>
        <strain evidence="3 4">DSM 17459</strain>
    </source>
</reference>
<dbReference type="EMBL" id="FQVI01000004">
    <property type="protein sequence ID" value="SHE70775.1"/>
    <property type="molecule type" value="Genomic_DNA"/>
</dbReference>
<proteinExistence type="predicted"/>
<dbReference type="STRING" id="1122155.SAMN02745158_01328"/>
<dbReference type="InterPro" id="IPR051319">
    <property type="entry name" value="Oligoribo/pAp-PDE_c-di-AMP_PDE"/>
</dbReference>
<dbReference type="Gene3D" id="3.10.310.30">
    <property type="match status" value="1"/>
</dbReference>
<dbReference type="GO" id="GO:0003676">
    <property type="term" value="F:nucleic acid binding"/>
    <property type="evidence" value="ECO:0007669"/>
    <property type="project" value="InterPro"/>
</dbReference>
<dbReference type="PANTHER" id="PTHR47618:SF1">
    <property type="entry name" value="BIFUNCTIONAL OLIGORIBONUCLEASE AND PAP PHOSPHATASE NRNA"/>
    <property type="match status" value="1"/>
</dbReference>